<sequence length="112" mass="12349">MARLDDILQVPGTVAAIRFLDDGSLAEQVGDISAAHADLASDMCDATNHMMQQEADLFSAYSGMRGWTPPEGWVMYGQEYSIWALGKIACIVRTTEVSHNDLYRALARLAHF</sequence>
<dbReference type="EMBL" id="JBGUAW010000012">
    <property type="protein sequence ID" value="MFA9462351.1"/>
    <property type="molecule type" value="Genomic_DNA"/>
</dbReference>
<evidence type="ECO:0000313" key="2">
    <source>
        <dbReference type="Proteomes" id="UP001575181"/>
    </source>
</evidence>
<dbReference type="PIRSF" id="PIRSF006821">
    <property type="entry name" value="UCP006821"/>
    <property type="match status" value="1"/>
</dbReference>
<protein>
    <submittedName>
        <fullName evidence="1">DUF2173 family protein</fullName>
    </submittedName>
</protein>
<comment type="caution">
    <text evidence="1">The sequence shown here is derived from an EMBL/GenBank/DDBJ whole genome shotgun (WGS) entry which is preliminary data.</text>
</comment>
<dbReference type="RefSeq" id="WP_373657141.1">
    <property type="nucleotide sequence ID" value="NZ_JBGUAW010000012.1"/>
</dbReference>
<gene>
    <name evidence="1" type="ORF">ACERLL_16170</name>
</gene>
<evidence type="ECO:0000313" key="1">
    <source>
        <dbReference type="EMBL" id="MFA9462351.1"/>
    </source>
</evidence>
<name>A0ABV4U1R4_9GAMM</name>
<keyword evidence="2" id="KW-1185">Reference proteome</keyword>
<dbReference type="Pfam" id="PF09941">
    <property type="entry name" value="DUF2173"/>
    <property type="match status" value="1"/>
</dbReference>
<dbReference type="Proteomes" id="UP001575181">
    <property type="component" value="Unassembled WGS sequence"/>
</dbReference>
<reference evidence="1 2" key="1">
    <citation type="submission" date="2024-08" db="EMBL/GenBank/DDBJ databases">
        <title>Whole-genome sequencing of halo(alkali)philic microorganisms from hypersaline lakes.</title>
        <authorList>
            <person name="Sorokin D.Y."/>
            <person name="Merkel A.Y."/>
            <person name="Messina E."/>
            <person name="Yakimov M."/>
        </authorList>
    </citation>
    <scope>NUCLEOTIDE SEQUENCE [LARGE SCALE GENOMIC DNA]</scope>
    <source>
        <strain evidence="1 2">Cl-TMA</strain>
    </source>
</reference>
<dbReference type="InterPro" id="IPR018685">
    <property type="entry name" value="DUF2173"/>
</dbReference>
<proteinExistence type="predicted"/>
<organism evidence="1 2">
    <name type="scientific">Thiohalorhabdus methylotrophus</name>
    <dbReference type="NCBI Taxonomy" id="3242694"/>
    <lineage>
        <taxon>Bacteria</taxon>
        <taxon>Pseudomonadati</taxon>
        <taxon>Pseudomonadota</taxon>
        <taxon>Gammaproteobacteria</taxon>
        <taxon>Thiohalorhabdales</taxon>
        <taxon>Thiohalorhabdaceae</taxon>
        <taxon>Thiohalorhabdus</taxon>
    </lineage>
</organism>
<accession>A0ABV4U1R4</accession>